<dbReference type="AlphaFoldDB" id="F0WH60"/>
<reference evidence="1" key="1">
    <citation type="journal article" date="2011" name="PLoS Biol.">
        <title>Gene gain and loss during evolution of obligate parasitism in the white rust pathogen of Arabidopsis thaliana.</title>
        <authorList>
            <person name="Kemen E."/>
            <person name="Gardiner A."/>
            <person name="Schultz-Larsen T."/>
            <person name="Kemen A.C."/>
            <person name="Balmuth A.L."/>
            <person name="Robert-Seilaniantz A."/>
            <person name="Bailey K."/>
            <person name="Holub E."/>
            <person name="Studholme D.J."/>
            <person name="Maclean D."/>
            <person name="Jones J.D."/>
        </authorList>
    </citation>
    <scope>NUCLEOTIDE SEQUENCE</scope>
</reference>
<gene>
    <name evidence="1" type="primary">AlNc14C98G5935</name>
    <name evidence="1" type="ORF">ALNC14_067180</name>
</gene>
<organism evidence="1">
    <name type="scientific">Albugo laibachii Nc14</name>
    <dbReference type="NCBI Taxonomy" id="890382"/>
    <lineage>
        <taxon>Eukaryota</taxon>
        <taxon>Sar</taxon>
        <taxon>Stramenopiles</taxon>
        <taxon>Oomycota</taxon>
        <taxon>Peronosporomycetes</taxon>
        <taxon>Albuginales</taxon>
        <taxon>Albuginaceae</taxon>
        <taxon>Albugo</taxon>
    </lineage>
</organism>
<evidence type="ECO:0000313" key="1">
    <source>
        <dbReference type="EMBL" id="CCA20575.1"/>
    </source>
</evidence>
<dbReference type="EMBL" id="FR824143">
    <property type="protein sequence ID" value="CCA20575.1"/>
    <property type="molecule type" value="Genomic_DNA"/>
</dbReference>
<protein>
    <submittedName>
        <fullName evidence="1">AlNc14C98G5935 protein</fullName>
    </submittedName>
</protein>
<proteinExistence type="predicted"/>
<name>F0WH60_9STRA</name>
<sequence>MLNRFVLSRKYERDSTHIQLIKSEFLYLPTTGGGLQVPLLESTLKKQRLQFLQQFAAQSRSSPQHNWTSPGIQILPCVLPDFGPYHALDILTISPRRHSNMVLWKKASPWWKQTCVWWHQSTWDININALSPQERFLHLLDTPIWFHIDPRLHFERQRRSTSASAHRRCLGMLPEPGRSFRMRFTQAFRIRSLHDLFGGRTAWFASALEFNLRFSTSAVGTPSDPSTSKFLRQLYIEATQILRRVQPEGVLLSIFFPNIPRNQLFRAVGKAIPPDKPHPLLLHVAERDRGGATTWVTDFCKLFNRLRRRLLPIYSDIQFRLSFCILPVRARFWFLQQANPDIILCTQNHCGGVES</sequence>
<accession>F0WH60</accession>
<dbReference type="HOGENOM" id="CLU_044281_0_0_1"/>
<reference evidence="1" key="2">
    <citation type="submission" date="2011-02" db="EMBL/GenBank/DDBJ databases">
        <authorList>
            <person name="MacLean D."/>
        </authorList>
    </citation>
    <scope>NUCLEOTIDE SEQUENCE</scope>
</reference>